<sequence length="316" mass="36469">MGPALTYVEEKDAKALEEVVTKEATRRAEGSHSYSAKDPEHTVLYLPSSFNVAEWKALGLVELGIIEGHLREGIAYDAILSIRNCVKDLSLAWQSMQANRNSQATNTHYRQVVRDAQRKLMASLGLYHCSRDAMILLDRIDSDHPLFQRIELKDLKRKKMMSTRQFGESYQSEGKLWWMTLPDLSTTEHLDDASTQGTKRKHEHLGRTDAGNPSKRKKASKNKKMKASVEQEEDSEIEDGDEEGWVWTLHAAKGKWTEKNIQEWSEEADRVQYCCSEAQMECWQEEWELKQTDFLRYIRAMKFLADAWTDTGEKCD</sequence>
<organism evidence="2 3">
    <name type="scientific">Armillaria ostoyae</name>
    <name type="common">Armillaria root rot fungus</name>
    <dbReference type="NCBI Taxonomy" id="47428"/>
    <lineage>
        <taxon>Eukaryota</taxon>
        <taxon>Fungi</taxon>
        <taxon>Dikarya</taxon>
        <taxon>Basidiomycota</taxon>
        <taxon>Agaricomycotina</taxon>
        <taxon>Agaricomycetes</taxon>
        <taxon>Agaricomycetidae</taxon>
        <taxon>Agaricales</taxon>
        <taxon>Marasmiineae</taxon>
        <taxon>Physalacriaceae</taxon>
        <taxon>Armillaria</taxon>
    </lineage>
</organism>
<evidence type="ECO:0000313" key="2">
    <source>
        <dbReference type="EMBL" id="SJL03267.1"/>
    </source>
</evidence>
<feature type="region of interest" description="Disordered" evidence="1">
    <location>
        <begin position="189"/>
        <end position="241"/>
    </location>
</feature>
<feature type="compositionally biased region" description="Basic residues" evidence="1">
    <location>
        <begin position="214"/>
        <end position="226"/>
    </location>
</feature>
<name>A0A284R3H3_ARMOS</name>
<dbReference type="OrthoDB" id="3053737at2759"/>
<reference evidence="3" key="1">
    <citation type="journal article" date="2017" name="Nat. Ecol. Evol.">
        <title>Genome expansion and lineage-specific genetic innovations in the forest pathogenic fungi Armillaria.</title>
        <authorList>
            <person name="Sipos G."/>
            <person name="Prasanna A.N."/>
            <person name="Walter M.C."/>
            <person name="O'Connor E."/>
            <person name="Balint B."/>
            <person name="Krizsan K."/>
            <person name="Kiss B."/>
            <person name="Hess J."/>
            <person name="Varga T."/>
            <person name="Slot J."/>
            <person name="Riley R."/>
            <person name="Boka B."/>
            <person name="Rigling D."/>
            <person name="Barry K."/>
            <person name="Lee J."/>
            <person name="Mihaltcheva S."/>
            <person name="LaButti K."/>
            <person name="Lipzen A."/>
            <person name="Waldron R."/>
            <person name="Moloney N.M."/>
            <person name="Sperisen C."/>
            <person name="Kredics L."/>
            <person name="Vagvoelgyi C."/>
            <person name="Patrignani A."/>
            <person name="Fitzpatrick D."/>
            <person name="Nagy I."/>
            <person name="Doyle S."/>
            <person name="Anderson J.B."/>
            <person name="Grigoriev I.V."/>
            <person name="Gueldener U."/>
            <person name="Muensterkoetter M."/>
            <person name="Nagy L.G."/>
        </authorList>
    </citation>
    <scope>NUCLEOTIDE SEQUENCE [LARGE SCALE GENOMIC DNA]</scope>
    <source>
        <strain evidence="3">C18/9</strain>
    </source>
</reference>
<protein>
    <submittedName>
        <fullName evidence="2">Uncharacterized protein</fullName>
    </submittedName>
</protein>
<dbReference type="EMBL" id="FUEG01000004">
    <property type="protein sequence ID" value="SJL03267.1"/>
    <property type="molecule type" value="Genomic_DNA"/>
</dbReference>
<accession>A0A284R3H3</accession>
<dbReference type="AlphaFoldDB" id="A0A284R3H3"/>
<gene>
    <name evidence="2" type="ORF">ARMOST_06619</name>
</gene>
<feature type="compositionally biased region" description="Acidic residues" evidence="1">
    <location>
        <begin position="230"/>
        <end position="241"/>
    </location>
</feature>
<proteinExistence type="predicted"/>
<evidence type="ECO:0000313" key="3">
    <source>
        <dbReference type="Proteomes" id="UP000219338"/>
    </source>
</evidence>
<evidence type="ECO:0000256" key="1">
    <source>
        <dbReference type="SAM" id="MobiDB-lite"/>
    </source>
</evidence>
<keyword evidence="3" id="KW-1185">Reference proteome</keyword>
<dbReference type="Proteomes" id="UP000219338">
    <property type="component" value="Unassembled WGS sequence"/>
</dbReference>